<dbReference type="EMBL" id="CAXKWB010025186">
    <property type="protein sequence ID" value="CAL4127552.1"/>
    <property type="molecule type" value="Genomic_DNA"/>
</dbReference>
<evidence type="ECO:0000259" key="3">
    <source>
        <dbReference type="PROSITE" id="PS50240"/>
    </source>
</evidence>
<dbReference type="PROSITE" id="PS00135">
    <property type="entry name" value="TRYPSIN_SER"/>
    <property type="match status" value="1"/>
</dbReference>
<keyword evidence="2" id="KW-0720">Serine protease</keyword>
<dbReference type="InterPro" id="IPR001254">
    <property type="entry name" value="Trypsin_dom"/>
</dbReference>
<evidence type="ECO:0000313" key="4">
    <source>
        <dbReference type="EMBL" id="CAL4127552.1"/>
    </source>
</evidence>
<name>A0AAV2RJ11_MEGNR</name>
<accession>A0AAV2RJ11</accession>
<sequence>MDLETTYGWDSAGIADDEMTEEEIVFEYLNATAEQNIETGVRIGGDNETNAELFPENRGSSCKCGVTNERNRITGGAEVSPNLKYPWQVGLWVHDRDVNCGGSIINSRWVLTAAHCIVDYKICQIKFRPSQVKVMVGEHNWKTTSEDHHLVTKKYSIKKWVTHDFYIKVCQNFDNDLDDYNRYDVALIELRESISFDDTIRPVCLRSRDRNQYAGATATVTGWGATSTSHESDYLKYASVVILKNSNFLCNRHAKMSPEKLCARRKTGAACQGDSGGPLVVVDQNNRHVQVGVVSYQWDPKCYEPTVYARVSKVLS</sequence>
<dbReference type="InterPro" id="IPR018114">
    <property type="entry name" value="TRYPSIN_HIS"/>
</dbReference>
<evidence type="ECO:0000256" key="2">
    <source>
        <dbReference type="RuleBase" id="RU363034"/>
    </source>
</evidence>
<feature type="non-terminal residue" evidence="4">
    <location>
        <position position="316"/>
    </location>
</feature>
<dbReference type="PRINTS" id="PR00722">
    <property type="entry name" value="CHYMOTRYPSIN"/>
</dbReference>
<dbReference type="InterPro" id="IPR033116">
    <property type="entry name" value="TRYPSIN_SER"/>
</dbReference>
<dbReference type="Pfam" id="PF00089">
    <property type="entry name" value="Trypsin"/>
    <property type="match status" value="1"/>
</dbReference>
<dbReference type="InterPro" id="IPR001314">
    <property type="entry name" value="Peptidase_S1A"/>
</dbReference>
<feature type="domain" description="Peptidase S1" evidence="3">
    <location>
        <begin position="73"/>
        <end position="316"/>
    </location>
</feature>
<dbReference type="PROSITE" id="PS50240">
    <property type="entry name" value="TRYPSIN_DOM"/>
    <property type="match status" value="1"/>
</dbReference>
<evidence type="ECO:0000313" key="5">
    <source>
        <dbReference type="Proteomes" id="UP001497623"/>
    </source>
</evidence>
<dbReference type="PANTHER" id="PTHR24252:SF7">
    <property type="entry name" value="HYALIN"/>
    <property type="match status" value="1"/>
</dbReference>
<dbReference type="FunFam" id="2.40.10.10:FF:000068">
    <property type="entry name" value="transmembrane protease serine 2"/>
    <property type="match status" value="1"/>
</dbReference>
<dbReference type="Gene3D" id="2.40.10.10">
    <property type="entry name" value="Trypsin-like serine proteases"/>
    <property type="match status" value="1"/>
</dbReference>
<keyword evidence="5" id="KW-1185">Reference proteome</keyword>
<dbReference type="PANTHER" id="PTHR24252">
    <property type="entry name" value="ACROSIN-RELATED"/>
    <property type="match status" value="1"/>
</dbReference>
<dbReference type="SMART" id="SM00020">
    <property type="entry name" value="Tryp_SPc"/>
    <property type="match status" value="1"/>
</dbReference>
<keyword evidence="2" id="KW-0645">Protease</keyword>
<dbReference type="SUPFAM" id="SSF50494">
    <property type="entry name" value="Trypsin-like serine proteases"/>
    <property type="match status" value="1"/>
</dbReference>
<dbReference type="AlphaFoldDB" id="A0AAV2RJ11"/>
<evidence type="ECO:0000256" key="1">
    <source>
        <dbReference type="ARBA" id="ARBA00023157"/>
    </source>
</evidence>
<dbReference type="CDD" id="cd00190">
    <property type="entry name" value="Tryp_SPc"/>
    <property type="match status" value="1"/>
</dbReference>
<proteinExistence type="predicted"/>
<reference evidence="4 5" key="1">
    <citation type="submission" date="2024-05" db="EMBL/GenBank/DDBJ databases">
        <authorList>
            <person name="Wallberg A."/>
        </authorList>
    </citation>
    <scope>NUCLEOTIDE SEQUENCE [LARGE SCALE GENOMIC DNA]</scope>
</reference>
<gene>
    <name evidence="4" type="ORF">MNOR_LOCUS25884</name>
</gene>
<protein>
    <recommendedName>
        <fullName evidence="3">Peptidase S1 domain-containing protein</fullName>
    </recommendedName>
</protein>
<organism evidence="4 5">
    <name type="scientific">Meganyctiphanes norvegica</name>
    <name type="common">Northern krill</name>
    <name type="synonym">Thysanopoda norvegica</name>
    <dbReference type="NCBI Taxonomy" id="48144"/>
    <lineage>
        <taxon>Eukaryota</taxon>
        <taxon>Metazoa</taxon>
        <taxon>Ecdysozoa</taxon>
        <taxon>Arthropoda</taxon>
        <taxon>Crustacea</taxon>
        <taxon>Multicrustacea</taxon>
        <taxon>Malacostraca</taxon>
        <taxon>Eumalacostraca</taxon>
        <taxon>Eucarida</taxon>
        <taxon>Euphausiacea</taxon>
        <taxon>Euphausiidae</taxon>
        <taxon>Meganyctiphanes</taxon>
    </lineage>
</organism>
<dbReference type="Proteomes" id="UP001497623">
    <property type="component" value="Unassembled WGS sequence"/>
</dbReference>
<keyword evidence="2" id="KW-0378">Hydrolase</keyword>
<keyword evidence="1" id="KW-1015">Disulfide bond</keyword>
<comment type="caution">
    <text evidence="4">The sequence shown here is derived from an EMBL/GenBank/DDBJ whole genome shotgun (WGS) entry which is preliminary data.</text>
</comment>
<dbReference type="PROSITE" id="PS00134">
    <property type="entry name" value="TRYPSIN_HIS"/>
    <property type="match status" value="1"/>
</dbReference>
<dbReference type="GO" id="GO:0006508">
    <property type="term" value="P:proteolysis"/>
    <property type="evidence" value="ECO:0007669"/>
    <property type="project" value="UniProtKB-KW"/>
</dbReference>
<dbReference type="InterPro" id="IPR009003">
    <property type="entry name" value="Peptidase_S1_PA"/>
</dbReference>
<dbReference type="InterPro" id="IPR043504">
    <property type="entry name" value="Peptidase_S1_PA_chymotrypsin"/>
</dbReference>
<dbReference type="GO" id="GO:0004252">
    <property type="term" value="F:serine-type endopeptidase activity"/>
    <property type="evidence" value="ECO:0007669"/>
    <property type="project" value="InterPro"/>
</dbReference>